<evidence type="ECO:0000256" key="1">
    <source>
        <dbReference type="SAM" id="Phobius"/>
    </source>
</evidence>
<feature type="transmembrane region" description="Helical" evidence="1">
    <location>
        <begin position="162"/>
        <end position="179"/>
    </location>
</feature>
<dbReference type="OrthoDB" id="1523880at2"/>
<evidence type="ECO:0000313" key="3">
    <source>
        <dbReference type="Proteomes" id="UP000245535"/>
    </source>
</evidence>
<protein>
    <recommendedName>
        <fullName evidence="4">ABC-2 family transporter</fullName>
    </recommendedName>
</protein>
<keyword evidence="1" id="KW-0812">Transmembrane</keyword>
<feature type="transmembrane region" description="Helical" evidence="1">
    <location>
        <begin position="135"/>
        <end position="153"/>
    </location>
</feature>
<dbReference type="RefSeq" id="WP_109619617.1">
    <property type="nucleotide sequence ID" value="NZ_QGDO01000004.1"/>
</dbReference>
<evidence type="ECO:0000313" key="2">
    <source>
        <dbReference type="EMBL" id="PWJ40833.1"/>
    </source>
</evidence>
<gene>
    <name evidence="2" type="ORF">BC781_10492</name>
</gene>
<dbReference type="EMBL" id="QGDO01000004">
    <property type="protein sequence ID" value="PWJ40833.1"/>
    <property type="molecule type" value="Genomic_DNA"/>
</dbReference>
<sequence length="255" mass="28399">MYEWIVSKKKLMYTAATYIIAVISLALLSSIFSNDGVDTDFHRSILSTVLTIGAAIVGVRAYGHLNESTKVLHYMTIPSSLEEKFFVHWFKSLIGFIVFVITLHFVVSLLGQGIWAVFNLGAFSLLSLGGWTSELLLTTVFIHGFFFFGGAIFQKNPLIKSLLFLFVLGLVSIITMFTLDAMDIVTGLIQSESSVTVMQNGEMITRTNTQLPGGVLNLQNEVDKAAFENILTALMYIATVFFWAMGYRRFKTIEA</sequence>
<name>A0A315ZVY5_SEDFL</name>
<feature type="transmembrane region" description="Helical" evidence="1">
    <location>
        <begin position="226"/>
        <end position="245"/>
    </location>
</feature>
<feature type="transmembrane region" description="Helical" evidence="1">
    <location>
        <begin position="12"/>
        <end position="32"/>
    </location>
</feature>
<keyword evidence="1" id="KW-0472">Membrane</keyword>
<evidence type="ECO:0008006" key="4">
    <source>
        <dbReference type="Google" id="ProtNLM"/>
    </source>
</evidence>
<comment type="caution">
    <text evidence="2">The sequence shown here is derived from an EMBL/GenBank/DDBJ whole genome shotgun (WGS) entry which is preliminary data.</text>
</comment>
<dbReference type="AlphaFoldDB" id="A0A315ZVY5"/>
<feature type="transmembrane region" description="Helical" evidence="1">
    <location>
        <begin position="93"/>
        <end position="115"/>
    </location>
</feature>
<keyword evidence="3" id="KW-1185">Reference proteome</keyword>
<organism evidence="2 3">
    <name type="scientific">Sediminitomix flava</name>
    <dbReference type="NCBI Taxonomy" id="379075"/>
    <lineage>
        <taxon>Bacteria</taxon>
        <taxon>Pseudomonadati</taxon>
        <taxon>Bacteroidota</taxon>
        <taxon>Cytophagia</taxon>
        <taxon>Cytophagales</taxon>
        <taxon>Flammeovirgaceae</taxon>
        <taxon>Sediminitomix</taxon>
    </lineage>
</organism>
<proteinExistence type="predicted"/>
<dbReference type="Proteomes" id="UP000245535">
    <property type="component" value="Unassembled WGS sequence"/>
</dbReference>
<keyword evidence="1" id="KW-1133">Transmembrane helix</keyword>
<feature type="transmembrane region" description="Helical" evidence="1">
    <location>
        <begin position="44"/>
        <end position="63"/>
    </location>
</feature>
<accession>A0A315ZVY5</accession>
<reference evidence="2 3" key="1">
    <citation type="submission" date="2018-03" db="EMBL/GenBank/DDBJ databases">
        <title>Genomic Encyclopedia of Archaeal and Bacterial Type Strains, Phase II (KMG-II): from individual species to whole genera.</title>
        <authorList>
            <person name="Goeker M."/>
        </authorList>
    </citation>
    <scope>NUCLEOTIDE SEQUENCE [LARGE SCALE GENOMIC DNA]</scope>
    <source>
        <strain evidence="2 3">DSM 28229</strain>
    </source>
</reference>